<gene>
    <name evidence="1" type="ORF">AB432_019690</name>
</gene>
<reference evidence="1 2" key="1">
    <citation type="journal article" date="2015" name="Genome Announc.">
        <title>Draft Genome Sequence of Brevibacillus brevis DZQ7, a Plant Growth-Promoting Rhizobacterium with Broad-Spectrum Antimicrobial Activity.</title>
        <authorList>
            <person name="Hou Q."/>
            <person name="Wang C."/>
            <person name="Hou X."/>
            <person name="Xia Z."/>
            <person name="Ye J."/>
            <person name="Liu K."/>
            <person name="Liu H."/>
            <person name="Wang J."/>
            <person name="Guo H."/>
            <person name="Yu X."/>
            <person name="Yang Y."/>
            <person name="Du B."/>
            <person name="Ding Y."/>
        </authorList>
    </citation>
    <scope>NUCLEOTIDE SEQUENCE [LARGE SCALE GENOMIC DNA]</scope>
    <source>
        <strain evidence="1 2">DZQ7</strain>
    </source>
</reference>
<evidence type="ECO:0000313" key="1">
    <source>
        <dbReference type="EMBL" id="AWX59270.1"/>
    </source>
</evidence>
<dbReference type="AlphaFoldDB" id="A0A2Z4MRV2"/>
<dbReference type="EMBL" id="CP030117">
    <property type="protein sequence ID" value="AWX59270.1"/>
    <property type="molecule type" value="Genomic_DNA"/>
</dbReference>
<sequence length="18" mass="1978">MSVLSLLPLPCLLGTHRQ</sequence>
<evidence type="ECO:0000313" key="2">
    <source>
        <dbReference type="Proteomes" id="UP000036061"/>
    </source>
</evidence>
<accession>A0A2Z4MRV2</accession>
<name>A0A2Z4MRV2_BREBE</name>
<dbReference type="Proteomes" id="UP000036061">
    <property type="component" value="Chromosome"/>
</dbReference>
<protein>
    <submittedName>
        <fullName evidence="1">Uncharacterized protein</fullName>
    </submittedName>
</protein>
<proteinExistence type="predicted"/>
<organism evidence="1 2">
    <name type="scientific">Brevibacillus brevis</name>
    <name type="common">Bacillus brevis</name>
    <dbReference type="NCBI Taxonomy" id="1393"/>
    <lineage>
        <taxon>Bacteria</taxon>
        <taxon>Bacillati</taxon>
        <taxon>Bacillota</taxon>
        <taxon>Bacilli</taxon>
        <taxon>Bacillales</taxon>
        <taxon>Paenibacillaceae</taxon>
        <taxon>Brevibacillus</taxon>
    </lineage>
</organism>